<dbReference type="InterPro" id="IPR035983">
    <property type="entry name" value="Hect_E3_ubiquitin_ligase"/>
</dbReference>
<dbReference type="GO" id="GO:0009966">
    <property type="term" value="P:regulation of signal transduction"/>
    <property type="evidence" value="ECO:0007669"/>
    <property type="project" value="UniProtKB-ARBA"/>
</dbReference>
<dbReference type="PANTHER" id="PTHR45700:SF3">
    <property type="entry name" value="UBIQUITIN-PROTEIN LIGASE E3B"/>
    <property type="match status" value="1"/>
</dbReference>
<dbReference type="PANTHER" id="PTHR45700">
    <property type="entry name" value="UBIQUITIN-PROTEIN LIGASE E3C"/>
    <property type="match status" value="1"/>
</dbReference>
<evidence type="ECO:0000256" key="8">
    <source>
        <dbReference type="ARBA" id="ARBA00067505"/>
    </source>
</evidence>
<reference evidence="12 13" key="1">
    <citation type="journal article" date="2007" name="Nature">
        <title>Evolution of genes and genomes on the Drosophila phylogeny.</title>
        <authorList>
            <consortium name="Drosophila 12 Genomes Consortium"/>
            <person name="Clark A.G."/>
            <person name="Eisen M.B."/>
            <person name="Smith D.R."/>
            <person name="Bergman C.M."/>
            <person name="Oliver B."/>
            <person name="Markow T.A."/>
            <person name="Kaufman T.C."/>
            <person name="Kellis M."/>
            <person name="Gelbart W."/>
            <person name="Iyer V.N."/>
            <person name="Pollard D.A."/>
            <person name="Sackton T.B."/>
            <person name="Larracuente A.M."/>
            <person name="Singh N.D."/>
            <person name="Abad J.P."/>
            <person name="Abt D.N."/>
            <person name="Adryan B."/>
            <person name="Aguade M."/>
            <person name="Akashi H."/>
            <person name="Anderson W.W."/>
            <person name="Aquadro C.F."/>
            <person name="Ardell D.H."/>
            <person name="Arguello R."/>
            <person name="Artieri C.G."/>
            <person name="Barbash D.A."/>
            <person name="Barker D."/>
            <person name="Barsanti P."/>
            <person name="Batterham P."/>
            <person name="Batzoglou S."/>
            <person name="Begun D."/>
            <person name="Bhutkar A."/>
            <person name="Blanco E."/>
            <person name="Bosak S.A."/>
            <person name="Bradley R.K."/>
            <person name="Brand A.D."/>
            <person name="Brent M.R."/>
            <person name="Brooks A.N."/>
            <person name="Brown R.H."/>
            <person name="Butlin R.K."/>
            <person name="Caggese C."/>
            <person name="Calvi B.R."/>
            <person name="Bernardo de Carvalho A."/>
            <person name="Caspi A."/>
            <person name="Castrezana S."/>
            <person name="Celniker S.E."/>
            <person name="Chang J.L."/>
            <person name="Chapple C."/>
            <person name="Chatterji S."/>
            <person name="Chinwalla A."/>
            <person name="Civetta A."/>
            <person name="Clifton S.W."/>
            <person name="Comeron J.M."/>
            <person name="Costello J.C."/>
            <person name="Coyne J.A."/>
            <person name="Daub J."/>
            <person name="David R.G."/>
            <person name="Delcher A.L."/>
            <person name="Delehaunty K."/>
            <person name="Do C.B."/>
            <person name="Ebling H."/>
            <person name="Edwards K."/>
            <person name="Eickbush T."/>
            <person name="Evans J.D."/>
            <person name="Filipski A."/>
            <person name="Findeiss S."/>
            <person name="Freyhult E."/>
            <person name="Fulton L."/>
            <person name="Fulton R."/>
            <person name="Garcia A.C."/>
            <person name="Gardiner A."/>
            <person name="Garfield D.A."/>
            <person name="Garvin B.E."/>
            <person name="Gibson G."/>
            <person name="Gilbert D."/>
            <person name="Gnerre S."/>
            <person name="Godfrey J."/>
            <person name="Good R."/>
            <person name="Gotea V."/>
            <person name="Gravely B."/>
            <person name="Greenberg A.J."/>
            <person name="Griffiths-Jones S."/>
            <person name="Gross S."/>
            <person name="Guigo R."/>
            <person name="Gustafson E.A."/>
            <person name="Haerty W."/>
            <person name="Hahn M.W."/>
            <person name="Halligan D.L."/>
            <person name="Halpern A.L."/>
            <person name="Halter G.M."/>
            <person name="Han M.V."/>
            <person name="Heger A."/>
            <person name="Hillier L."/>
            <person name="Hinrichs A.S."/>
            <person name="Holmes I."/>
            <person name="Hoskins R.A."/>
            <person name="Hubisz M.J."/>
            <person name="Hultmark D."/>
            <person name="Huntley M.A."/>
            <person name="Jaffe D.B."/>
            <person name="Jagadeeshan S."/>
            <person name="Jeck W.R."/>
            <person name="Johnson J."/>
            <person name="Jones C.D."/>
            <person name="Jordan W.C."/>
            <person name="Karpen G.H."/>
            <person name="Kataoka E."/>
            <person name="Keightley P.D."/>
            <person name="Kheradpour P."/>
            <person name="Kirkness E.F."/>
            <person name="Koerich L.B."/>
            <person name="Kristiansen K."/>
            <person name="Kudrna D."/>
            <person name="Kulathinal R.J."/>
            <person name="Kumar S."/>
            <person name="Kwok R."/>
            <person name="Lander E."/>
            <person name="Langley C.H."/>
            <person name="Lapoint R."/>
            <person name="Lazzaro B.P."/>
            <person name="Lee S.J."/>
            <person name="Levesque L."/>
            <person name="Li R."/>
            <person name="Lin C.F."/>
            <person name="Lin M.F."/>
            <person name="Lindblad-Toh K."/>
            <person name="Llopart A."/>
            <person name="Long M."/>
            <person name="Low L."/>
            <person name="Lozovsky E."/>
            <person name="Lu J."/>
            <person name="Luo M."/>
            <person name="Machado C.A."/>
            <person name="Makalowski W."/>
            <person name="Marzo M."/>
            <person name="Matsuda M."/>
            <person name="Matzkin L."/>
            <person name="McAllister B."/>
            <person name="McBride C.S."/>
            <person name="McKernan B."/>
            <person name="McKernan K."/>
            <person name="Mendez-Lago M."/>
            <person name="Minx P."/>
            <person name="Mollenhauer M.U."/>
            <person name="Montooth K."/>
            <person name="Mount S.M."/>
            <person name="Mu X."/>
            <person name="Myers E."/>
            <person name="Negre B."/>
            <person name="Newfeld S."/>
            <person name="Nielsen R."/>
            <person name="Noor M.A."/>
            <person name="O'Grady P."/>
            <person name="Pachter L."/>
            <person name="Papaceit M."/>
            <person name="Parisi M.J."/>
            <person name="Parisi M."/>
            <person name="Parts L."/>
            <person name="Pedersen J.S."/>
            <person name="Pesole G."/>
            <person name="Phillippy A.M."/>
            <person name="Ponting C.P."/>
            <person name="Pop M."/>
            <person name="Porcelli D."/>
            <person name="Powell J.R."/>
            <person name="Prohaska S."/>
            <person name="Pruitt K."/>
            <person name="Puig M."/>
            <person name="Quesneville H."/>
            <person name="Ram K.R."/>
            <person name="Rand D."/>
            <person name="Rasmussen M.D."/>
            <person name="Reed L.K."/>
            <person name="Reenan R."/>
            <person name="Reily A."/>
            <person name="Remington K.A."/>
            <person name="Rieger T.T."/>
            <person name="Ritchie M.G."/>
            <person name="Robin C."/>
            <person name="Rogers Y.H."/>
            <person name="Rohde C."/>
            <person name="Rozas J."/>
            <person name="Rubenfield M.J."/>
            <person name="Ruiz A."/>
            <person name="Russo S."/>
            <person name="Salzberg S.L."/>
            <person name="Sanchez-Gracia A."/>
            <person name="Saranga D.J."/>
            <person name="Sato H."/>
            <person name="Schaeffer S.W."/>
            <person name="Schatz M.C."/>
            <person name="Schlenke T."/>
            <person name="Schwartz R."/>
            <person name="Segarra C."/>
            <person name="Singh R.S."/>
            <person name="Sirot L."/>
            <person name="Sirota M."/>
            <person name="Sisneros N.B."/>
            <person name="Smith C.D."/>
            <person name="Smith T.F."/>
            <person name="Spieth J."/>
            <person name="Stage D.E."/>
            <person name="Stark A."/>
            <person name="Stephan W."/>
            <person name="Strausberg R.L."/>
            <person name="Strempel S."/>
            <person name="Sturgill D."/>
            <person name="Sutton G."/>
            <person name="Sutton G.G."/>
            <person name="Tao W."/>
            <person name="Teichmann S."/>
            <person name="Tobari Y.N."/>
            <person name="Tomimura Y."/>
            <person name="Tsolas J.M."/>
            <person name="Valente V.L."/>
            <person name="Venter E."/>
            <person name="Venter J.C."/>
            <person name="Vicario S."/>
            <person name="Vieira F.G."/>
            <person name="Vilella A.J."/>
            <person name="Villasante A."/>
            <person name="Walenz B."/>
            <person name="Wang J."/>
            <person name="Wasserman M."/>
            <person name="Watts T."/>
            <person name="Wilson D."/>
            <person name="Wilson R.K."/>
            <person name="Wing R.A."/>
            <person name="Wolfner M.F."/>
            <person name="Wong A."/>
            <person name="Wong G.K."/>
            <person name="Wu C.I."/>
            <person name="Wu G."/>
            <person name="Yamamoto D."/>
            <person name="Yang H.P."/>
            <person name="Yang S.P."/>
            <person name="Yorke J.A."/>
            <person name="Yoshida K."/>
            <person name="Zdobnov E."/>
            <person name="Zhang P."/>
            <person name="Zhang Y."/>
            <person name="Zimin A.V."/>
            <person name="Baldwin J."/>
            <person name="Abdouelleil A."/>
            <person name="Abdulkadir J."/>
            <person name="Abebe A."/>
            <person name="Abera B."/>
            <person name="Abreu J."/>
            <person name="Acer S.C."/>
            <person name="Aftuck L."/>
            <person name="Alexander A."/>
            <person name="An P."/>
            <person name="Anderson E."/>
            <person name="Anderson S."/>
            <person name="Arachi H."/>
            <person name="Azer M."/>
            <person name="Bachantsang P."/>
            <person name="Barry A."/>
            <person name="Bayul T."/>
            <person name="Berlin A."/>
            <person name="Bessette D."/>
            <person name="Bloom T."/>
            <person name="Blye J."/>
            <person name="Boguslavskiy L."/>
            <person name="Bonnet C."/>
            <person name="Boukhgalter B."/>
            <person name="Bourzgui I."/>
            <person name="Brown A."/>
            <person name="Cahill P."/>
            <person name="Channer S."/>
            <person name="Cheshatsang Y."/>
            <person name="Chuda L."/>
            <person name="Citroen M."/>
            <person name="Collymore A."/>
            <person name="Cooke P."/>
            <person name="Costello M."/>
            <person name="D'Aco K."/>
            <person name="Daza R."/>
            <person name="De Haan G."/>
            <person name="DeGray S."/>
            <person name="DeMaso C."/>
            <person name="Dhargay N."/>
            <person name="Dooley K."/>
            <person name="Dooley E."/>
            <person name="Doricent M."/>
            <person name="Dorje P."/>
            <person name="Dorjee K."/>
            <person name="Dupes A."/>
            <person name="Elong R."/>
            <person name="Falk J."/>
            <person name="Farina A."/>
            <person name="Faro S."/>
            <person name="Ferguson D."/>
            <person name="Fisher S."/>
            <person name="Foley C.D."/>
            <person name="Franke A."/>
            <person name="Friedrich D."/>
            <person name="Gadbois L."/>
            <person name="Gearin G."/>
            <person name="Gearin C.R."/>
            <person name="Giannoukos G."/>
            <person name="Goode T."/>
            <person name="Graham J."/>
            <person name="Grandbois E."/>
            <person name="Grewal S."/>
            <person name="Gyaltsen K."/>
            <person name="Hafez N."/>
            <person name="Hagos B."/>
            <person name="Hall J."/>
            <person name="Henson C."/>
            <person name="Hollinger A."/>
            <person name="Honan T."/>
            <person name="Huard M.D."/>
            <person name="Hughes L."/>
            <person name="Hurhula B."/>
            <person name="Husby M.E."/>
            <person name="Kamat A."/>
            <person name="Kanga B."/>
            <person name="Kashin S."/>
            <person name="Khazanovich D."/>
            <person name="Kisner P."/>
            <person name="Lance K."/>
            <person name="Lara M."/>
            <person name="Lee W."/>
            <person name="Lennon N."/>
            <person name="Letendre F."/>
            <person name="LeVine R."/>
            <person name="Lipovsky A."/>
            <person name="Liu X."/>
            <person name="Liu J."/>
            <person name="Liu S."/>
            <person name="Lokyitsang T."/>
            <person name="Lokyitsang Y."/>
            <person name="Lubonja R."/>
            <person name="Lui A."/>
            <person name="MacDonald P."/>
            <person name="Magnisalis V."/>
            <person name="Maru K."/>
            <person name="Matthews C."/>
            <person name="McCusker W."/>
            <person name="McDonough S."/>
            <person name="Mehta T."/>
            <person name="Meldrim J."/>
            <person name="Meneus L."/>
            <person name="Mihai O."/>
            <person name="Mihalev A."/>
            <person name="Mihova T."/>
            <person name="Mittelman R."/>
            <person name="Mlenga V."/>
            <person name="Montmayeur A."/>
            <person name="Mulrain L."/>
            <person name="Navidi A."/>
            <person name="Naylor J."/>
            <person name="Negash T."/>
            <person name="Nguyen T."/>
            <person name="Nguyen N."/>
            <person name="Nicol R."/>
            <person name="Norbu C."/>
            <person name="Norbu N."/>
            <person name="Novod N."/>
            <person name="O'Neill B."/>
            <person name="Osman S."/>
            <person name="Markiewicz E."/>
            <person name="Oyono O.L."/>
            <person name="Patti C."/>
            <person name="Phunkhang P."/>
            <person name="Pierre F."/>
            <person name="Priest M."/>
            <person name="Raghuraman S."/>
            <person name="Rege F."/>
            <person name="Reyes R."/>
            <person name="Rise C."/>
            <person name="Rogov P."/>
            <person name="Ross K."/>
            <person name="Ryan E."/>
            <person name="Settipalli S."/>
            <person name="Shea T."/>
            <person name="Sherpa N."/>
            <person name="Shi L."/>
            <person name="Shih D."/>
            <person name="Sparrow T."/>
            <person name="Spaulding J."/>
            <person name="Stalker J."/>
            <person name="Stange-Thomann N."/>
            <person name="Stavropoulos S."/>
            <person name="Stone C."/>
            <person name="Strader C."/>
            <person name="Tesfaye S."/>
            <person name="Thomson T."/>
            <person name="Thoulutsang Y."/>
            <person name="Thoulutsang D."/>
            <person name="Topham K."/>
            <person name="Topping I."/>
            <person name="Tsamla T."/>
            <person name="Vassiliev H."/>
            <person name="Vo A."/>
            <person name="Wangchuk T."/>
            <person name="Wangdi T."/>
            <person name="Weiand M."/>
            <person name="Wilkinson J."/>
            <person name="Wilson A."/>
            <person name="Yadav S."/>
            <person name="Young G."/>
            <person name="Yu Q."/>
            <person name="Zembek L."/>
            <person name="Zhong D."/>
            <person name="Zimmer A."/>
            <person name="Zwirko Z."/>
            <person name="Jaffe D.B."/>
            <person name="Alvarez P."/>
            <person name="Brockman W."/>
            <person name="Butler J."/>
            <person name="Chin C."/>
            <person name="Gnerre S."/>
            <person name="Grabherr M."/>
            <person name="Kleber M."/>
            <person name="Mauceli E."/>
            <person name="MacCallum I."/>
        </authorList>
    </citation>
    <scope>NUCLEOTIDE SEQUENCE [LARGE SCALE GENOMIC DNA]</scope>
    <source>
        <strain evidence="13">Tucson 15010-1051.87</strain>
    </source>
</reference>
<dbReference type="Gene3D" id="3.90.1750.10">
    <property type="entry name" value="Hect, E3 ligase catalytic domains"/>
    <property type="match status" value="1"/>
</dbReference>
<dbReference type="GO" id="GO:0061630">
    <property type="term" value="F:ubiquitin protein ligase activity"/>
    <property type="evidence" value="ECO:0007669"/>
    <property type="project" value="UniProtKB-EC"/>
</dbReference>
<sequence>MFAQTESHKNNFLEYTKAAREERALEKRREEAAILLQATLKGYAARSKYQKCIINDFDALFMGCHGGDEKDEKDTDLLPAVHAYPVLRRYLTQIKLDKNDGRTRDRLERICRYVNRAMEVDNPKLSYAALCLHKERSLPWIGHIKQLLTNCMQLLPELKPENHADSISLALFLHTLIVFTAPKSWAVLRNAQFERLQPAMQKICCNVQGHLVHHGFYKTMRIILLKGTAREELSVKPVTLVAIITLCLRPLIDGDFSRNLLSQFLSEILSVPALIYHLHQSVPQCIEQFSSMSLLKRALNISEDYQWFEEFSASMSGTKSLAYLGNIVNLFNIENLAEAKKLAYPLLTETTTSLLELIPNTVTTKGVFTQWHELLGWHTPCAEPAQNQNVALIKKQFHMLWDHRCIKLLLGDLLKEINENYERIEFHSPQQPSTSNLIRRALERSSTRGSGLLASAAGKQAKVQWRKLDNGNVVQVSRICGMYYAALNTLSQMKLDILTGICYNDNVLYDIWLLLTSLGPNCGMKEYLDLLRCETLVQKPQIAMLMLFCDCMTHYVTILDEYEMYTEQNPFRLNDYVMLTYFLNNILYKLINDNILGAKNIVQNPVFVSLHTLLLCLYRRDCRRPFTPPNHWLIPEVKPSTFINDLEKAKRNAMLLLAKMPHIIPHEDRVKLFRKFVQNEKAVMGLTESACASPRSALIVIHRERIVEDGYRQLVAQPTHALKGVIRVRFINQQGLHEAGIDQDGVFKEFLEETIKKVFDPSLNLFKTTSDQRLYPSPISYVQDNHLQLFEFVGRMLGKAVYEGIVVDVPFASFFLSQLLGQTQQALYSCMDELPSLDNELYRSLTFIKHYKQDVADLNLTFSVDQDVMGKIVTHELHPGGKARVVNDHNKLVYIHYMAYFHMNTQIREQTQAFNRGFRSIVNPEWLSLFSPPELQRLISGDTVPLDLKDLRKHTQYYGGFHDSHRVVGWLWDILAKDFTEDERKLFLKFVTSCSKPPLLGFAHLEPPFSIRCVEVGDDEDTGDTIGSVIRGFFTIRKKDPLNRLPTSSTCFNLLKLPNYQKKSTLRDKLRYAVSSNTALSCPKTVAGAGKAAELSCHVAATYQLRHHDLAQI</sequence>
<keyword evidence="6" id="KW-0770">Synapse</keyword>
<accession>B4LEU9</accession>
<keyword evidence="5 10" id="KW-0833">Ubl conjugation pathway</keyword>
<dbReference type="PROSITE" id="PS50096">
    <property type="entry name" value="IQ"/>
    <property type="match status" value="1"/>
</dbReference>
<evidence type="ECO:0000256" key="10">
    <source>
        <dbReference type="PROSITE-ProRule" id="PRU00104"/>
    </source>
</evidence>
<organism evidence="12 13">
    <name type="scientific">Drosophila virilis</name>
    <name type="common">Fruit fly</name>
    <dbReference type="NCBI Taxonomy" id="7244"/>
    <lineage>
        <taxon>Eukaryota</taxon>
        <taxon>Metazoa</taxon>
        <taxon>Ecdysozoa</taxon>
        <taxon>Arthropoda</taxon>
        <taxon>Hexapoda</taxon>
        <taxon>Insecta</taxon>
        <taxon>Pterygota</taxon>
        <taxon>Neoptera</taxon>
        <taxon>Endopterygota</taxon>
        <taxon>Diptera</taxon>
        <taxon>Brachycera</taxon>
        <taxon>Muscomorpha</taxon>
        <taxon>Ephydroidea</taxon>
        <taxon>Drosophilidae</taxon>
        <taxon>Drosophila</taxon>
    </lineage>
</organism>
<feature type="active site" description="Glycyl thioester intermediate" evidence="10">
    <location>
        <position position="1051"/>
    </location>
</feature>
<dbReference type="Pfam" id="PF00632">
    <property type="entry name" value="HECT"/>
    <property type="match status" value="1"/>
</dbReference>
<keyword evidence="13" id="KW-1185">Reference proteome</keyword>
<evidence type="ECO:0000256" key="1">
    <source>
        <dbReference type="ARBA" id="ARBA00000885"/>
    </source>
</evidence>
<dbReference type="EC" id="2.3.2.26" evidence="3"/>
<dbReference type="PROSITE" id="PS50237">
    <property type="entry name" value="HECT"/>
    <property type="match status" value="1"/>
</dbReference>
<evidence type="ECO:0000256" key="3">
    <source>
        <dbReference type="ARBA" id="ARBA00012485"/>
    </source>
</evidence>
<evidence type="ECO:0000256" key="2">
    <source>
        <dbReference type="ARBA" id="ARBA00004906"/>
    </source>
</evidence>
<dbReference type="OrthoDB" id="8068875at2759"/>
<dbReference type="InterPro" id="IPR000569">
    <property type="entry name" value="HECT_dom"/>
</dbReference>
<dbReference type="GO" id="GO:0000209">
    <property type="term" value="P:protein polyubiquitination"/>
    <property type="evidence" value="ECO:0007669"/>
    <property type="project" value="InterPro"/>
</dbReference>
<protein>
    <recommendedName>
        <fullName evidence="8">Ubiquitin-protein ligase E3B</fullName>
        <ecNumber evidence="3">2.3.2.26</ecNumber>
    </recommendedName>
    <alternativeName>
        <fullName evidence="9">HECT-type ubiquitin transferase E3B</fullName>
    </alternativeName>
</protein>
<dbReference type="CDD" id="cd00078">
    <property type="entry name" value="HECTc"/>
    <property type="match status" value="1"/>
</dbReference>
<dbReference type="InterPro" id="IPR044611">
    <property type="entry name" value="E3A/B/C-like"/>
</dbReference>
<comment type="pathway">
    <text evidence="2">Protein modification; protein ubiquitination.</text>
</comment>
<evidence type="ECO:0000256" key="9">
    <source>
        <dbReference type="ARBA" id="ARBA00077267"/>
    </source>
</evidence>
<dbReference type="FunFam" id="3.30.2160.10:FF:000002">
    <property type="entry name" value="Putative Ubiquitin-protein ligase E3C"/>
    <property type="match status" value="1"/>
</dbReference>
<dbReference type="FunFam" id="3.30.2410.10:FF:000012">
    <property type="entry name" value="Ubiquitin-protein ligase E3B"/>
    <property type="match status" value="1"/>
</dbReference>
<evidence type="ECO:0000256" key="7">
    <source>
        <dbReference type="ARBA" id="ARBA00034105"/>
    </source>
</evidence>
<evidence type="ECO:0000313" key="13">
    <source>
        <dbReference type="Proteomes" id="UP000008792"/>
    </source>
</evidence>
<dbReference type="SMART" id="SM00119">
    <property type="entry name" value="HECTc"/>
    <property type="match status" value="1"/>
</dbReference>
<evidence type="ECO:0000256" key="4">
    <source>
        <dbReference type="ARBA" id="ARBA00022679"/>
    </source>
</evidence>
<evidence type="ECO:0000256" key="6">
    <source>
        <dbReference type="ARBA" id="ARBA00023018"/>
    </source>
</evidence>
<keyword evidence="4" id="KW-0808">Transferase</keyword>
<evidence type="ECO:0000256" key="5">
    <source>
        <dbReference type="ARBA" id="ARBA00022786"/>
    </source>
</evidence>
<dbReference type="AlphaFoldDB" id="B4LEU9"/>
<dbReference type="HOGENOM" id="CLU_002173_2_0_1"/>
<dbReference type="EMBL" id="CH940647">
    <property type="protein sequence ID" value="EDW70206.2"/>
    <property type="molecule type" value="Genomic_DNA"/>
</dbReference>
<comment type="catalytic activity">
    <reaction evidence="1">
        <text>S-ubiquitinyl-[E2 ubiquitin-conjugating enzyme]-L-cysteine + [acceptor protein]-L-lysine = [E2 ubiquitin-conjugating enzyme]-L-cysteine + N(6)-ubiquitinyl-[acceptor protein]-L-lysine.</text>
        <dbReference type="EC" id="2.3.2.26"/>
    </reaction>
</comment>
<proteinExistence type="predicted"/>
<dbReference type="GO" id="GO:0014069">
    <property type="term" value="C:postsynaptic density"/>
    <property type="evidence" value="ECO:0007669"/>
    <property type="project" value="UniProtKB-SubCell"/>
</dbReference>
<gene>
    <name evidence="12" type="primary">Dvir\GJ11694</name>
    <name evidence="12" type="ORF">Dvir_GJ11694</name>
</gene>
<comment type="subcellular location">
    <subcellularLocation>
        <location evidence="7">Postsynaptic density</location>
    </subcellularLocation>
</comment>
<dbReference type="Proteomes" id="UP000008792">
    <property type="component" value="Unassembled WGS sequence"/>
</dbReference>
<dbReference type="eggNOG" id="KOG4427">
    <property type="taxonomic scope" value="Eukaryota"/>
</dbReference>
<feature type="domain" description="HECT" evidence="11">
    <location>
        <begin position="722"/>
        <end position="1092"/>
    </location>
</feature>
<dbReference type="SUPFAM" id="SSF56204">
    <property type="entry name" value="Hect, E3 ligase catalytic domain"/>
    <property type="match status" value="1"/>
</dbReference>
<dbReference type="CDD" id="cd23767">
    <property type="entry name" value="IQCD"/>
    <property type="match status" value="1"/>
</dbReference>
<name>B4LEU9_DROVI</name>
<dbReference type="Gene3D" id="3.30.2160.10">
    <property type="entry name" value="Hect, E3 ligase catalytic domain"/>
    <property type="match status" value="1"/>
</dbReference>
<dbReference type="SMR" id="B4LEU9"/>
<dbReference type="InParanoid" id="B4LEU9"/>
<dbReference type="Gene3D" id="3.30.2410.10">
    <property type="entry name" value="Hect, E3 ligase catalytic domain"/>
    <property type="match status" value="1"/>
</dbReference>
<dbReference type="FunCoup" id="B4LEU9">
    <property type="interactions" value="1966"/>
</dbReference>
<dbReference type="GO" id="GO:0006511">
    <property type="term" value="P:ubiquitin-dependent protein catabolic process"/>
    <property type="evidence" value="ECO:0007669"/>
    <property type="project" value="TreeGrafter"/>
</dbReference>
<dbReference type="STRING" id="7244.B4LEU9"/>
<evidence type="ECO:0000313" key="12">
    <source>
        <dbReference type="EMBL" id="EDW70206.2"/>
    </source>
</evidence>
<evidence type="ECO:0000259" key="11">
    <source>
        <dbReference type="PROSITE" id="PS50237"/>
    </source>
</evidence>